<dbReference type="GO" id="GO:0042995">
    <property type="term" value="C:cell projection"/>
    <property type="evidence" value="ECO:0007669"/>
    <property type="project" value="UniProtKB-SubCell"/>
</dbReference>
<dbReference type="InterPro" id="IPR052409">
    <property type="entry name" value="Myosin-III_kinase_activity"/>
</dbReference>
<evidence type="ECO:0000313" key="15">
    <source>
        <dbReference type="EMBL" id="GIY77092.1"/>
    </source>
</evidence>
<keyword evidence="9" id="KW-0206">Cytoskeleton</keyword>
<keyword evidence="8" id="KW-0505">Motor protein</keyword>
<dbReference type="EMBL" id="BPLQ01014081">
    <property type="protein sequence ID" value="GIY77092.1"/>
    <property type="molecule type" value="Genomic_DNA"/>
</dbReference>
<evidence type="ECO:0000256" key="13">
    <source>
        <dbReference type="SAM" id="Phobius"/>
    </source>
</evidence>
<comment type="similarity">
    <text evidence="11">Belongs to the TRAFAC class myosin-kinesin ATPase superfamily. Myosin family.</text>
</comment>
<evidence type="ECO:0000256" key="7">
    <source>
        <dbReference type="ARBA" id="ARBA00023123"/>
    </source>
</evidence>
<feature type="region of interest" description="Disordered" evidence="12">
    <location>
        <begin position="194"/>
        <end position="215"/>
    </location>
</feature>
<accession>A0AAV4W2Z5</accession>
<dbReference type="GO" id="GO:0030832">
    <property type="term" value="P:regulation of actin filament length"/>
    <property type="evidence" value="ECO:0007669"/>
    <property type="project" value="TreeGrafter"/>
</dbReference>
<feature type="compositionally biased region" description="Basic and acidic residues" evidence="12">
    <location>
        <begin position="194"/>
        <end position="207"/>
    </location>
</feature>
<dbReference type="InterPro" id="IPR036961">
    <property type="entry name" value="Kinesin_motor_dom_sf"/>
</dbReference>
<proteinExistence type="inferred from homology"/>
<keyword evidence="13" id="KW-0472">Membrane</keyword>
<feature type="transmembrane region" description="Helical" evidence="13">
    <location>
        <begin position="226"/>
        <end position="248"/>
    </location>
</feature>
<dbReference type="AlphaFoldDB" id="A0AAV4W2Z5"/>
<keyword evidence="7 11" id="KW-0518">Myosin</keyword>
<evidence type="ECO:0000256" key="4">
    <source>
        <dbReference type="ARBA" id="ARBA00022737"/>
    </source>
</evidence>
<dbReference type="SMART" id="SM00242">
    <property type="entry name" value="MYSc"/>
    <property type="match status" value="1"/>
</dbReference>
<sequence>MVAENLYPLIPSRALTVTVKNWNFKTDNESPYIKMLPDDLAATENQSEESVVDFLYHRFSQDDIYTYIGDILLAINPRKKLPLYDSKVQRQYWEKARSDNPPHVFAIADRAYQQMLHHKRSQVPFLLTRNCQFYHIPTLSGQKPEAKQKISEAECKRWLEKRLEKVAAKDSGRATKLESVRVNNVPAWQKFRADPTKREHENALRRERGAKKHQQTSNGLVNDVDLITSLLLQCIMMAFFLILSLFGIRPRTISSNTFLTCPVHRCICCDQLWFHQSMTLQSKSKLQIKNVKLLSLKKSFLPTLTKESFVQSTRTT</sequence>
<dbReference type="Gene3D" id="3.40.850.10">
    <property type="entry name" value="Kinesin motor domain"/>
    <property type="match status" value="1"/>
</dbReference>
<dbReference type="InterPro" id="IPR001609">
    <property type="entry name" value="Myosin_head_motor_dom-like"/>
</dbReference>
<evidence type="ECO:0000256" key="9">
    <source>
        <dbReference type="ARBA" id="ARBA00023212"/>
    </source>
</evidence>
<dbReference type="Pfam" id="PF00063">
    <property type="entry name" value="Myosin_head"/>
    <property type="match status" value="1"/>
</dbReference>
<name>A0AAV4W2Z5_9ARAC</name>
<evidence type="ECO:0000256" key="1">
    <source>
        <dbReference type="ARBA" id="ARBA00004245"/>
    </source>
</evidence>
<gene>
    <name evidence="15" type="primary">ninaC</name>
    <name evidence="15" type="ORF">CDAR_299841</name>
</gene>
<evidence type="ECO:0000256" key="11">
    <source>
        <dbReference type="PROSITE-ProRule" id="PRU00782"/>
    </source>
</evidence>
<dbReference type="InterPro" id="IPR027417">
    <property type="entry name" value="P-loop_NTPase"/>
</dbReference>
<organism evidence="15 16">
    <name type="scientific">Caerostris darwini</name>
    <dbReference type="NCBI Taxonomy" id="1538125"/>
    <lineage>
        <taxon>Eukaryota</taxon>
        <taxon>Metazoa</taxon>
        <taxon>Ecdysozoa</taxon>
        <taxon>Arthropoda</taxon>
        <taxon>Chelicerata</taxon>
        <taxon>Arachnida</taxon>
        <taxon>Araneae</taxon>
        <taxon>Araneomorphae</taxon>
        <taxon>Entelegynae</taxon>
        <taxon>Araneoidea</taxon>
        <taxon>Araneidae</taxon>
        <taxon>Caerostris</taxon>
    </lineage>
</organism>
<dbReference type="PANTHER" id="PTHR46256:SF3">
    <property type="entry name" value="MYOSIN MOTOR DOMAIN-CONTAINING PROTEIN"/>
    <property type="match status" value="1"/>
</dbReference>
<evidence type="ECO:0000256" key="3">
    <source>
        <dbReference type="ARBA" id="ARBA00022490"/>
    </source>
</evidence>
<keyword evidence="6" id="KW-0067">ATP-binding</keyword>
<comment type="caution">
    <text evidence="11">Lacks conserved residue(s) required for the propagation of feature annotation.</text>
</comment>
<dbReference type="GO" id="GO:0000146">
    <property type="term" value="F:microfilament motor activity"/>
    <property type="evidence" value="ECO:0007669"/>
    <property type="project" value="TreeGrafter"/>
</dbReference>
<dbReference type="GO" id="GO:0004674">
    <property type="term" value="F:protein serine/threonine kinase activity"/>
    <property type="evidence" value="ECO:0007669"/>
    <property type="project" value="TreeGrafter"/>
</dbReference>
<evidence type="ECO:0000313" key="16">
    <source>
        <dbReference type="Proteomes" id="UP001054837"/>
    </source>
</evidence>
<reference evidence="15 16" key="1">
    <citation type="submission" date="2021-06" db="EMBL/GenBank/DDBJ databases">
        <title>Caerostris darwini draft genome.</title>
        <authorList>
            <person name="Kono N."/>
            <person name="Arakawa K."/>
        </authorList>
    </citation>
    <scope>NUCLEOTIDE SEQUENCE [LARGE SCALE GENOMIC DNA]</scope>
</reference>
<evidence type="ECO:0000256" key="5">
    <source>
        <dbReference type="ARBA" id="ARBA00022741"/>
    </source>
</evidence>
<evidence type="ECO:0000256" key="10">
    <source>
        <dbReference type="ARBA" id="ARBA00023273"/>
    </source>
</evidence>
<dbReference type="GO" id="GO:0016459">
    <property type="term" value="C:myosin complex"/>
    <property type="evidence" value="ECO:0007669"/>
    <property type="project" value="UniProtKB-KW"/>
</dbReference>
<dbReference type="Proteomes" id="UP001054837">
    <property type="component" value="Unassembled WGS sequence"/>
</dbReference>
<evidence type="ECO:0000256" key="2">
    <source>
        <dbReference type="ARBA" id="ARBA00004316"/>
    </source>
</evidence>
<keyword evidence="10" id="KW-0966">Cell projection</keyword>
<evidence type="ECO:0000256" key="6">
    <source>
        <dbReference type="ARBA" id="ARBA00022840"/>
    </source>
</evidence>
<dbReference type="SUPFAM" id="SSF52540">
    <property type="entry name" value="P-loop containing nucleoside triphosphate hydrolases"/>
    <property type="match status" value="1"/>
</dbReference>
<protein>
    <submittedName>
        <fullName evidence="15">Neither inactivation nor afterpotential protein C</fullName>
    </submittedName>
</protein>
<keyword evidence="13" id="KW-0812">Transmembrane</keyword>
<evidence type="ECO:0000259" key="14">
    <source>
        <dbReference type="PROSITE" id="PS51456"/>
    </source>
</evidence>
<dbReference type="GO" id="GO:0003779">
    <property type="term" value="F:actin binding"/>
    <property type="evidence" value="ECO:0007669"/>
    <property type="project" value="UniProtKB-KW"/>
</dbReference>
<comment type="caution">
    <text evidence="15">The sequence shown here is derived from an EMBL/GenBank/DDBJ whole genome shotgun (WGS) entry which is preliminary data.</text>
</comment>
<keyword evidence="11" id="KW-0009">Actin-binding</keyword>
<comment type="subcellular location">
    <subcellularLocation>
        <location evidence="2">Cell projection</location>
    </subcellularLocation>
    <subcellularLocation>
        <location evidence="1">Cytoplasm</location>
        <location evidence="1">Cytoskeleton</location>
    </subcellularLocation>
</comment>
<keyword evidence="3" id="KW-0963">Cytoplasm</keyword>
<keyword evidence="5" id="KW-0547">Nucleotide-binding</keyword>
<keyword evidence="4" id="KW-0677">Repeat</keyword>
<dbReference type="PANTHER" id="PTHR46256">
    <property type="entry name" value="AGAP011099-PA"/>
    <property type="match status" value="1"/>
</dbReference>
<dbReference type="PROSITE" id="PS51456">
    <property type="entry name" value="MYOSIN_MOTOR"/>
    <property type="match status" value="1"/>
</dbReference>
<evidence type="ECO:0000256" key="12">
    <source>
        <dbReference type="SAM" id="MobiDB-lite"/>
    </source>
</evidence>
<keyword evidence="13" id="KW-1133">Transmembrane helix</keyword>
<keyword evidence="16" id="KW-1185">Reference proteome</keyword>
<evidence type="ECO:0000256" key="8">
    <source>
        <dbReference type="ARBA" id="ARBA00023175"/>
    </source>
</evidence>
<feature type="domain" description="Myosin motor" evidence="14">
    <location>
        <begin position="35"/>
        <end position="316"/>
    </location>
</feature>
<dbReference type="GO" id="GO:0005524">
    <property type="term" value="F:ATP binding"/>
    <property type="evidence" value="ECO:0007669"/>
    <property type="project" value="UniProtKB-KW"/>
</dbReference>